<dbReference type="EnsemblPlants" id="Bo1g068520.1">
    <property type="protein sequence ID" value="Bo1g068520.1"/>
    <property type="gene ID" value="Bo1g068520"/>
</dbReference>
<organism evidence="3 4">
    <name type="scientific">Brassica oleracea var. oleracea</name>
    <dbReference type="NCBI Taxonomy" id="109376"/>
    <lineage>
        <taxon>Eukaryota</taxon>
        <taxon>Viridiplantae</taxon>
        <taxon>Streptophyta</taxon>
        <taxon>Embryophyta</taxon>
        <taxon>Tracheophyta</taxon>
        <taxon>Spermatophyta</taxon>
        <taxon>Magnoliopsida</taxon>
        <taxon>eudicotyledons</taxon>
        <taxon>Gunneridae</taxon>
        <taxon>Pentapetalae</taxon>
        <taxon>rosids</taxon>
        <taxon>malvids</taxon>
        <taxon>Brassicales</taxon>
        <taxon>Brassicaceae</taxon>
        <taxon>Brassiceae</taxon>
        <taxon>Brassica</taxon>
    </lineage>
</organism>
<accession>A0A0D3A8R4</accession>
<evidence type="ECO:0000259" key="2">
    <source>
        <dbReference type="SMART" id="SM00597"/>
    </source>
</evidence>
<dbReference type="InterPro" id="IPR025398">
    <property type="entry name" value="DUF4371"/>
</dbReference>
<dbReference type="SUPFAM" id="SSF53098">
    <property type="entry name" value="Ribonuclease H-like"/>
    <property type="match status" value="1"/>
</dbReference>
<evidence type="ECO:0000313" key="3">
    <source>
        <dbReference type="EnsemblPlants" id="Bo1g068520.1"/>
    </source>
</evidence>
<feature type="domain" description="TTF-type" evidence="2">
    <location>
        <begin position="66"/>
        <end position="160"/>
    </location>
</feature>
<dbReference type="PANTHER" id="PTHR11697:SF230">
    <property type="entry name" value="ZINC FINGER, MYM DOMAIN CONTAINING 1"/>
    <property type="match status" value="1"/>
</dbReference>
<reference evidence="3 4" key="1">
    <citation type="journal article" date="2014" name="Genome Biol.">
        <title>Transcriptome and methylome profiling reveals relics of genome dominance in the mesopolyploid Brassica oleracea.</title>
        <authorList>
            <person name="Parkin I.A."/>
            <person name="Koh C."/>
            <person name="Tang H."/>
            <person name="Robinson S.J."/>
            <person name="Kagale S."/>
            <person name="Clarke W.E."/>
            <person name="Town C.D."/>
            <person name="Nixon J."/>
            <person name="Krishnakumar V."/>
            <person name="Bidwell S.L."/>
            <person name="Denoeud F."/>
            <person name="Belcram H."/>
            <person name="Links M.G."/>
            <person name="Just J."/>
            <person name="Clarke C."/>
            <person name="Bender T."/>
            <person name="Huebert T."/>
            <person name="Mason A.S."/>
            <person name="Pires J.C."/>
            <person name="Barker G."/>
            <person name="Moore J."/>
            <person name="Walley P.G."/>
            <person name="Manoli S."/>
            <person name="Batley J."/>
            <person name="Edwards D."/>
            <person name="Nelson M.N."/>
            <person name="Wang X."/>
            <person name="Paterson A.H."/>
            <person name="King G."/>
            <person name="Bancroft I."/>
            <person name="Chalhoub B."/>
            <person name="Sharpe A.G."/>
        </authorList>
    </citation>
    <scope>NUCLEOTIDE SEQUENCE</scope>
    <source>
        <strain evidence="3 4">cv. TO1000</strain>
    </source>
</reference>
<dbReference type="PANTHER" id="PTHR11697">
    <property type="entry name" value="GENERAL TRANSCRIPTION FACTOR 2-RELATED ZINC FINGER PROTEIN"/>
    <property type="match status" value="1"/>
</dbReference>
<dbReference type="Pfam" id="PF14291">
    <property type="entry name" value="DUF4371"/>
    <property type="match status" value="1"/>
</dbReference>
<dbReference type="InterPro" id="IPR055298">
    <property type="entry name" value="AtLOH3-like"/>
</dbReference>
<proteinExistence type="predicted"/>
<dbReference type="InterPro" id="IPR008906">
    <property type="entry name" value="HATC_C_dom"/>
</dbReference>
<evidence type="ECO:0000313" key="4">
    <source>
        <dbReference type="Proteomes" id="UP000032141"/>
    </source>
</evidence>
<dbReference type="Proteomes" id="UP000032141">
    <property type="component" value="Chromosome C1"/>
</dbReference>
<reference evidence="3" key="2">
    <citation type="submission" date="2015-03" db="UniProtKB">
        <authorList>
            <consortium name="EnsemblPlants"/>
        </authorList>
    </citation>
    <scope>IDENTIFICATION</scope>
</reference>
<dbReference type="HOGENOM" id="CLU_006175_5_3_1"/>
<dbReference type="Gramene" id="Bo1g068520.1">
    <property type="protein sequence ID" value="Bo1g068520.1"/>
    <property type="gene ID" value="Bo1g068520"/>
</dbReference>
<sequence length="768" mass="88596">MEKFLKRPFIPTPEDNLDDLPWDPAKRKKITTYHSNQRDEVRRKYLARGPCKPYGHNFPKKMIGKSLRRFSPAWFDQYGNWLEYSVSTDRAYCLCCYLFRDDIHKQGGNDTFVTEGFSSWNKSERLASHVGGMNSFHNIAVKMCDSLMKQNHSIAQAFYKQDDVVKNEYRLRLNASVDASRYLLRQGIPFRAHDESEDSGNKGNFLELIRYTADQNEAVRKVVLENAPKNNQMTSPPIQRDIVHCFAEEVVKSIIEEVDHGIFGLLVDESADISHKEQMAVVLRFVDKNGTIKERFIGVVHVKETSSLTFKLAIDDLFAKYGLSLKNIRGQGYDGASNMKGEFNGLRSLILRKNSSSYYVHCFAHQLQLVVVAVAKKHFEVGDFFDMISTLLNVVGASCKRQDVVKEKYREEVKKGISSGEISTGKGKNQERSLPRPSNTRWGSHHKTLVRLVELFSIVIEVLEYIQNEGYDDPKKRQAYGLLKYLCTFDFVFYMQLMLLILGLTENLSMALQEKDQDILNAVSLVGSTKRELQKLRDDGWDSLMVRVSSFCKKHDIEIIMMEDEFVGSGSRRKKSNITNLHHYKISCFNVILDLQLQEFNDRFTEVNTQLLICMAFLSPTNSFKLFDKEKLMKLVEFYPDDFSFFERSSLEQQLDIYIDNIREDGRFHNLESLGDLSRLMVETRKHLVHPLVYRLLKLALTLPVATATVERCFSAMKFVKTASRKRIGDQFLSDCLVCFIEKDLFASVTNETVVKKFQSMAERRVCL</sequence>
<feature type="region of interest" description="Disordered" evidence="1">
    <location>
        <begin position="416"/>
        <end position="440"/>
    </location>
</feature>
<dbReference type="SMART" id="SM00597">
    <property type="entry name" value="ZnF_TTF"/>
    <property type="match status" value="1"/>
</dbReference>
<dbReference type="eggNOG" id="ENOG502QSU3">
    <property type="taxonomic scope" value="Eukaryota"/>
</dbReference>
<name>A0A0D3A8R4_BRAOL</name>
<dbReference type="InterPro" id="IPR012337">
    <property type="entry name" value="RNaseH-like_sf"/>
</dbReference>
<dbReference type="InterPro" id="IPR006580">
    <property type="entry name" value="Znf_TTF"/>
</dbReference>
<evidence type="ECO:0000256" key="1">
    <source>
        <dbReference type="SAM" id="MobiDB-lite"/>
    </source>
</evidence>
<dbReference type="OMA" id="YCSKAQQ"/>
<keyword evidence="4" id="KW-1185">Reference proteome</keyword>
<dbReference type="AlphaFoldDB" id="A0A0D3A8R4"/>
<protein>
    <recommendedName>
        <fullName evidence="2">TTF-type domain-containing protein</fullName>
    </recommendedName>
</protein>
<dbReference type="Pfam" id="PF05699">
    <property type="entry name" value="Dimer_Tnp_hAT"/>
    <property type="match status" value="1"/>
</dbReference>
<dbReference type="GO" id="GO:0046983">
    <property type="term" value="F:protein dimerization activity"/>
    <property type="evidence" value="ECO:0007669"/>
    <property type="project" value="InterPro"/>
</dbReference>